<name>A0A915HY62_ROMCU</name>
<dbReference type="Proteomes" id="UP000887565">
    <property type="component" value="Unplaced"/>
</dbReference>
<evidence type="ECO:0000313" key="1">
    <source>
        <dbReference type="Proteomes" id="UP000887565"/>
    </source>
</evidence>
<reference evidence="2" key="1">
    <citation type="submission" date="2022-11" db="UniProtKB">
        <authorList>
            <consortium name="WormBaseParasite"/>
        </authorList>
    </citation>
    <scope>IDENTIFICATION</scope>
</reference>
<sequence length="85" mass="9787">MQSTQRYRTKGKFSFPSVPLGVIVGHFLENCSYPLRSKVDFQAERFKVLAIGSVPFRRKKQVFKDPLEKNTTITDQMLSSTCRKS</sequence>
<organism evidence="1 2">
    <name type="scientific">Romanomermis culicivorax</name>
    <name type="common">Nematode worm</name>
    <dbReference type="NCBI Taxonomy" id="13658"/>
    <lineage>
        <taxon>Eukaryota</taxon>
        <taxon>Metazoa</taxon>
        <taxon>Ecdysozoa</taxon>
        <taxon>Nematoda</taxon>
        <taxon>Enoplea</taxon>
        <taxon>Dorylaimia</taxon>
        <taxon>Mermithida</taxon>
        <taxon>Mermithoidea</taxon>
        <taxon>Mermithidae</taxon>
        <taxon>Romanomermis</taxon>
    </lineage>
</organism>
<dbReference type="WBParaSite" id="nRc.2.0.1.t06368-RA">
    <property type="protein sequence ID" value="nRc.2.0.1.t06368-RA"/>
    <property type="gene ID" value="nRc.2.0.1.g06368"/>
</dbReference>
<protein>
    <submittedName>
        <fullName evidence="2">Uncharacterized protein</fullName>
    </submittedName>
</protein>
<evidence type="ECO:0000313" key="2">
    <source>
        <dbReference type="WBParaSite" id="nRc.2.0.1.t06368-RA"/>
    </source>
</evidence>
<dbReference type="AlphaFoldDB" id="A0A915HY62"/>
<accession>A0A915HY62</accession>
<proteinExistence type="predicted"/>
<keyword evidence="1" id="KW-1185">Reference proteome</keyword>